<dbReference type="FunFam" id="3.40.309.10:FF:000012">
    <property type="entry name" value="Betaine aldehyde dehydrogenase"/>
    <property type="match status" value="1"/>
</dbReference>
<dbReference type="Pfam" id="PF00171">
    <property type="entry name" value="Aldedh"/>
    <property type="match status" value="1"/>
</dbReference>
<dbReference type="InterPro" id="IPR016161">
    <property type="entry name" value="Ald_DH/histidinol_DH"/>
</dbReference>
<feature type="domain" description="Aldehyde dehydrogenase" evidence="7">
    <location>
        <begin position="13"/>
        <end position="469"/>
    </location>
</feature>
<feature type="active site" evidence="5">
    <location>
        <position position="245"/>
    </location>
</feature>
<dbReference type="Proteomes" id="UP000675121">
    <property type="component" value="Unassembled WGS sequence"/>
</dbReference>
<keyword evidence="9" id="KW-1185">Reference proteome</keyword>
<dbReference type="AlphaFoldDB" id="A0A9N8R3H5"/>
<dbReference type="GO" id="GO:0004029">
    <property type="term" value="F:aldehyde dehydrogenase (NAD+) activity"/>
    <property type="evidence" value="ECO:0007669"/>
    <property type="project" value="UniProtKB-EC"/>
</dbReference>
<dbReference type="EC" id="1.2.1.3" evidence="3"/>
<evidence type="ECO:0000256" key="1">
    <source>
        <dbReference type="ARBA" id="ARBA00009986"/>
    </source>
</evidence>
<dbReference type="InterPro" id="IPR029510">
    <property type="entry name" value="Ald_DH_CS_GLU"/>
</dbReference>
<dbReference type="EMBL" id="CAJNAS010000036">
    <property type="protein sequence ID" value="CAE6964237.1"/>
    <property type="molecule type" value="Genomic_DNA"/>
</dbReference>
<dbReference type="InterPro" id="IPR016163">
    <property type="entry name" value="Ald_DH_C"/>
</dbReference>
<dbReference type="Gene3D" id="3.40.309.10">
    <property type="entry name" value="Aldehyde Dehydrogenase, Chain A, domain 2"/>
    <property type="match status" value="1"/>
</dbReference>
<sequence length="471" mass="50621">MIERNKVYIDGEWVPSSGRGFLTVINPATEEAIATVPRGTAEDVDLAVQAAVRAFPAWSQSPVDNRIALFSRLARLTEARADEITQTLVSELGYPITSLRKSQTLGAVEELDIIAESLAQIEWVEPVGNTQVHREPSGVVGGITAWNAPLRSVISKAGAAIAAGCAVVLKPSEVAPLTAFMFAELCEQAGLPPGVFNLVCGTGPEVGEAIAAHPLVDMVSITGSVRAGRRVMEVASESVKRVHLELGGKSPNIILADSDFERAVADGIQDALRNTGQVCGGLTRMLVPRERLQEAEELAVRKANSYVLGDPLDESTTLGPVSSSAARDRVRSYIRSAQEEGVRMLTGGAEAPEGLPRGWYVRPTIFSGDNNSRIAREEIFGPVVVIIPFHDEEDAIRIANDSQYGLAGGVWCNDLERAHRIAARLRVGRVRINGAPLDKRGTHGGFKLSGVGREWGRFGIEEFMEYKSVIG</sequence>
<proteinExistence type="inferred from homology"/>
<evidence type="ECO:0000259" key="7">
    <source>
        <dbReference type="Pfam" id="PF00171"/>
    </source>
</evidence>
<evidence type="ECO:0000313" key="9">
    <source>
        <dbReference type="Proteomes" id="UP000675121"/>
    </source>
</evidence>
<dbReference type="RefSeq" id="WP_201084333.1">
    <property type="nucleotide sequence ID" value="NZ_CAJNAS010000036.1"/>
</dbReference>
<dbReference type="PROSITE" id="PS00070">
    <property type="entry name" value="ALDEHYDE_DEHYDR_CYS"/>
    <property type="match status" value="1"/>
</dbReference>
<dbReference type="PROSITE" id="PS00687">
    <property type="entry name" value="ALDEHYDE_DEHYDR_GLU"/>
    <property type="match status" value="1"/>
</dbReference>
<keyword evidence="2 6" id="KW-0560">Oxidoreductase</keyword>
<organism evidence="8 9">
    <name type="scientific">Paraburkholderia domus</name>
    <dbReference type="NCBI Taxonomy" id="2793075"/>
    <lineage>
        <taxon>Bacteria</taxon>
        <taxon>Pseudomonadati</taxon>
        <taxon>Pseudomonadota</taxon>
        <taxon>Betaproteobacteria</taxon>
        <taxon>Burkholderiales</taxon>
        <taxon>Burkholderiaceae</taxon>
        <taxon>Paraburkholderia</taxon>
    </lineage>
</organism>
<evidence type="ECO:0000256" key="2">
    <source>
        <dbReference type="ARBA" id="ARBA00023002"/>
    </source>
</evidence>
<evidence type="ECO:0000256" key="4">
    <source>
        <dbReference type="ARBA" id="ARBA00049194"/>
    </source>
</evidence>
<dbReference type="SUPFAM" id="SSF53720">
    <property type="entry name" value="ALDH-like"/>
    <property type="match status" value="1"/>
</dbReference>
<comment type="caution">
    <text evidence="8">The sequence shown here is derived from an EMBL/GenBank/DDBJ whole genome shotgun (WGS) entry which is preliminary data.</text>
</comment>
<dbReference type="Gene3D" id="3.40.605.10">
    <property type="entry name" value="Aldehyde Dehydrogenase, Chain A, domain 1"/>
    <property type="match status" value="1"/>
</dbReference>
<dbReference type="InterPro" id="IPR016160">
    <property type="entry name" value="Ald_DH_CS_CYS"/>
</dbReference>
<evidence type="ECO:0000256" key="5">
    <source>
        <dbReference type="PROSITE-ProRule" id="PRU10007"/>
    </source>
</evidence>
<accession>A0A9N8R3H5</accession>
<comment type="catalytic activity">
    <reaction evidence="4">
        <text>an aldehyde + NAD(+) + H2O = a carboxylate + NADH + 2 H(+)</text>
        <dbReference type="Rhea" id="RHEA:16185"/>
        <dbReference type="ChEBI" id="CHEBI:15377"/>
        <dbReference type="ChEBI" id="CHEBI:15378"/>
        <dbReference type="ChEBI" id="CHEBI:17478"/>
        <dbReference type="ChEBI" id="CHEBI:29067"/>
        <dbReference type="ChEBI" id="CHEBI:57540"/>
        <dbReference type="ChEBI" id="CHEBI:57945"/>
        <dbReference type="EC" id="1.2.1.3"/>
    </reaction>
</comment>
<evidence type="ECO:0000313" key="8">
    <source>
        <dbReference type="EMBL" id="CAE6964237.1"/>
    </source>
</evidence>
<dbReference type="InterPro" id="IPR016162">
    <property type="entry name" value="Ald_DH_N"/>
</dbReference>
<evidence type="ECO:0000256" key="6">
    <source>
        <dbReference type="RuleBase" id="RU003345"/>
    </source>
</evidence>
<dbReference type="CDD" id="cd07138">
    <property type="entry name" value="ALDH_CddD_SSP0762"/>
    <property type="match status" value="1"/>
</dbReference>
<protein>
    <recommendedName>
        <fullName evidence="3">aldehyde dehydrogenase (NAD(+))</fullName>
        <ecNumber evidence="3">1.2.1.3</ecNumber>
    </recommendedName>
</protein>
<reference evidence="8" key="1">
    <citation type="submission" date="2021-02" db="EMBL/GenBank/DDBJ databases">
        <authorList>
            <person name="Vanwijnsberghe S."/>
        </authorList>
    </citation>
    <scope>NUCLEOTIDE SEQUENCE</scope>
    <source>
        <strain evidence="8">R-70211</strain>
    </source>
</reference>
<name>A0A9N8R3H5_9BURK</name>
<evidence type="ECO:0000256" key="3">
    <source>
        <dbReference type="ARBA" id="ARBA00024226"/>
    </source>
</evidence>
<comment type="similarity">
    <text evidence="1 6">Belongs to the aldehyde dehydrogenase family.</text>
</comment>
<dbReference type="PANTHER" id="PTHR42804:SF1">
    <property type="entry name" value="ALDEHYDE DEHYDROGENASE-RELATED"/>
    <property type="match status" value="1"/>
</dbReference>
<gene>
    <name evidence="8" type="primary">ald_5</name>
    <name evidence="8" type="ORF">R70211_07207</name>
</gene>
<dbReference type="PANTHER" id="PTHR42804">
    <property type="entry name" value="ALDEHYDE DEHYDROGENASE"/>
    <property type="match status" value="1"/>
</dbReference>
<dbReference type="FunFam" id="3.40.605.10:FF:000007">
    <property type="entry name" value="NAD/NADP-dependent betaine aldehyde dehydrogenase"/>
    <property type="match status" value="1"/>
</dbReference>
<dbReference type="InterPro" id="IPR015590">
    <property type="entry name" value="Aldehyde_DH_dom"/>
</dbReference>